<dbReference type="AlphaFoldDB" id="A0AA92T2T3"/>
<organism evidence="1 2">
    <name type="scientific">Segatella copri</name>
    <dbReference type="NCBI Taxonomy" id="165179"/>
    <lineage>
        <taxon>Bacteria</taxon>
        <taxon>Pseudomonadati</taxon>
        <taxon>Bacteroidota</taxon>
        <taxon>Bacteroidia</taxon>
        <taxon>Bacteroidales</taxon>
        <taxon>Prevotellaceae</taxon>
        <taxon>Segatella</taxon>
    </lineage>
</organism>
<protein>
    <submittedName>
        <fullName evidence="1">Uncharacterized protein</fullName>
    </submittedName>
</protein>
<proteinExistence type="predicted"/>
<sequence>MIFMQNKAKIIIPLVVLLIVVVAIVTCTGNSSIFVQWEPVVIQNSNNSVKLKVYIENSGSMDGYMRQKSEFKDAVKSYVNALDLKVDTTELYYINTQISSFKADIAKLEEALNPASFAKCAGSRSNSDIADMLNNIVMRTEDNSVSMFISDCILDVPQGDAVNFFGVKQTNVTRTFSKALNKHPKLGVEIIRLSSTYQGMYYYAKGCEPIESKRPYYIWMIGNKELLGKLNKKVALTTIQHGYDNYVAFSSTTNVPFDIATSLKEHKIKGNLNIKGQYVFDFMVDMSETLQEETTLMSSRNYVSRTGRNVSVSGIENVKQGSEYTHILTLTISKNTKPCSETISFAPPAMPTWVDKVNDDSGSDIRKNMDKTTGIKYLIKGVSDAYKDYTNLATIDFKIKNN</sequence>
<accession>A0AA92T2T3</accession>
<dbReference type="EMBL" id="QSUC01000037">
    <property type="protein sequence ID" value="RGN06275.1"/>
    <property type="molecule type" value="Genomic_DNA"/>
</dbReference>
<reference evidence="1 2" key="1">
    <citation type="submission" date="2018-08" db="EMBL/GenBank/DDBJ databases">
        <title>A genome reference for cultivated species of the human gut microbiota.</title>
        <authorList>
            <person name="Zou Y."/>
            <person name="Xue W."/>
            <person name="Luo G."/>
        </authorList>
    </citation>
    <scope>NUCLEOTIDE SEQUENCE [LARGE SCALE GENOMIC DNA]</scope>
    <source>
        <strain evidence="1 2">OM06-11</strain>
    </source>
</reference>
<name>A0AA92T2T3_9BACT</name>
<evidence type="ECO:0000313" key="1">
    <source>
        <dbReference type="EMBL" id="RGN06275.1"/>
    </source>
</evidence>
<gene>
    <name evidence="1" type="ORF">DXB80_11575</name>
</gene>
<dbReference type="Proteomes" id="UP000261245">
    <property type="component" value="Unassembled WGS sequence"/>
</dbReference>
<evidence type="ECO:0000313" key="2">
    <source>
        <dbReference type="Proteomes" id="UP000261245"/>
    </source>
</evidence>
<comment type="caution">
    <text evidence="1">The sequence shown here is derived from an EMBL/GenBank/DDBJ whole genome shotgun (WGS) entry which is preliminary data.</text>
</comment>